<dbReference type="GO" id="GO:0006886">
    <property type="term" value="P:intracellular protein transport"/>
    <property type="evidence" value="ECO:0007669"/>
    <property type="project" value="UniProtKB-UniRule"/>
</dbReference>
<dbReference type="GO" id="GO:0030131">
    <property type="term" value="C:clathrin adaptor complex"/>
    <property type="evidence" value="ECO:0007669"/>
    <property type="project" value="UniProtKB-UniRule"/>
</dbReference>
<keyword evidence="11" id="KW-1185">Reference proteome</keyword>
<organism evidence="10 11">
    <name type="scientific">Lachancea dasiensis</name>
    <dbReference type="NCBI Taxonomy" id="1072105"/>
    <lineage>
        <taxon>Eukaryota</taxon>
        <taxon>Fungi</taxon>
        <taxon>Dikarya</taxon>
        <taxon>Ascomycota</taxon>
        <taxon>Saccharomycotina</taxon>
        <taxon>Saccharomycetes</taxon>
        <taxon>Saccharomycetales</taxon>
        <taxon>Saccharomycetaceae</taxon>
        <taxon>Lachancea</taxon>
    </lineage>
</organism>
<keyword evidence="2 6" id="KW-0813">Transport</keyword>
<evidence type="ECO:0000256" key="4">
    <source>
        <dbReference type="ARBA" id="ARBA00023136"/>
    </source>
</evidence>
<dbReference type="EMBL" id="LT598457">
    <property type="protein sequence ID" value="SCU94951.1"/>
    <property type="molecule type" value="Genomic_DNA"/>
</dbReference>
<dbReference type="GO" id="GO:0005802">
    <property type="term" value="C:trans-Golgi network"/>
    <property type="evidence" value="ECO:0007669"/>
    <property type="project" value="EnsemblFungi"/>
</dbReference>
<dbReference type="STRING" id="1266660.A0A1G4JVA5"/>
<dbReference type="PROSITE" id="PS51072">
    <property type="entry name" value="MHD"/>
    <property type="match status" value="1"/>
</dbReference>
<dbReference type="GO" id="GO:0030659">
    <property type="term" value="C:cytoplasmic vesicle membrane"/>
    <property type="evidence" value="ECO:0007669"/>
    <property type="project" value="UniProtKB-SubCell"/>
</dbReference>
<dbReference type="PROSITE" id="PS00991">
    <property type="entry name" value="CLAT_ADAPTOR_M_2"/>
    <property type="match status" value="1"/>
</dbReference>
<dbReference type="GO" id="GO:0005769">
    <property type="term" value="C:early endosome"/>
    <property type="evidence" value="ECO:0007669"/>
    <property type="project" value="EnsemblFungi"/>
</dbReference>
<dbReference type="InterPro" id="IPR027200">
    <property type="entry name" value="Apm2_N"/>
</dbReference>
<dbReference type="SUPFAM" id="SSF64356">
    <property type="entry name" value="SNARE-like"/>
    <property type="match status" value="1"/>
</dbReference>
<dbReference type="InterPro" id="IPR001392">
    <property type="entry name" value="Clathrin_mu"/>
</dbReference>
<feature type="region of interest" description="Disordered" evidence="7">
    <location>
        <begin position="143"/>
        <end position="162"/>
    </location>
</feature>
<dbReference type="GO" id="GO:0006896">
    <property type="term" value="P:Golgi to vacuole transport"/>
    <property type="evidence" value="ECO:0007669"/>
    <property type="project" value="EnsemblFungi"/>
</dbReference>
<dbReference type="Proteomes" id="UP000190274">
    <property type="component" value="Chromosome G"/>
</dbReference>
<evidence type="ECO:0000256" key="8">
    <source>
        <dbReference type="SAM" id="Phobius"/>
    </source>
</evidence>
<dbReference type="InterPro" id="IPR018240">
    <property type="entry name" value="Clathrin_mu_CS"/>
</dbReference>
<protein>
    <submittedName>
        <fullName evidence="10">LADA_0G12486g1_1</fullName>
    </submittedName>
</protein>
<sequence>MSSCIFILDEQLNPLILKNFKSVHNCEAFAHYFKKVYKQESGPIISHRGIVYVSICRDGLFYVSVVLNGLAFNVMAILVYLSELNTLLKRYLRIGKIDKTSIMDNFNLVYELLDESSDYGIPQLTDYNIIRDFIKIKPNLSVQDTDSHHSKSEESDDDNDKKVSSIIKENKDKSNKHGLQDDEQYMNSFILRATTQAISWRPKGIYYAKNELFVDIIESQVYLVDLKCNQVRKNFIQGKIICRSYLSGMPKVKMCINKMLKDKTSFLERTKFHQCVALDSLDNQDFIGFIPPDGEFQLCEYKLKRHINDAPIVKVINHQVIKHKRKNKIQVVVTVEPHFKAQNSASSLKIKIPLDSVMRDYTIDLRRQPRFKSDIGSVAFNLTERTILWDAEGMKGGHGEKQYSAQVEFFLFDEVKEQERILELKASMDPPPLRTGIQLDQLYAQVQQNGEVSKGDTCDLILLDFEVPYYACSGLKVEYLKVEENQLQYQSFPWVRYKTINDQEYAFQI</sequence>
<dbReference type="OrthoDB" id="10259133at2759"/>
<dbReference type="InterPro" id="IPR050431">
    <property type="entry name" value="Adaptor_comp_med_subunit"/>
</dbReference>
<evidence type="ECO:0000256" key="6">
    <source>
        <dbReference type="PIRNR" id="PIRNR005992"/>
    </source>
</evidence>
<dbReference type="InterPro" id="IPR036168">
    <property type="entry name" value="AP2_Mu_C_sf"/>
</dbReference>
<evidence type="ECO:0000313" key="10">
    <source>
        <dbReference type="EMBL" id="SCU94951.1"/>
    </source>
</evidence>
<dbReference type="GO" id="GO:0005829">
    <property type="term" value="C:cytosol"/>
    <property type="evidence" value="ECO:0007669"/>
    <property type="project" value="GOC"/>
</dbReference>
<dbReference type="CDD" id="cd14828">
    <property type="entry name" value="AP_Mu_N"/>
    <property type="match status" value="1"/>
</dbReference>
<evidence type="ECO:0000256" key="7">
    <source>
        <dbReference type="SAM" id="MobiDB-lite"/>
    </source>
</evidence>
<reference evidence="11" key="1">
    <citation type="submission" date="2016-03" db="EMBL/GenBank/DDBJ databases">
        <authorList>
            <person name="Devillers H."/>
        </authorList>
    </citation>
    <scope>NUCLEOTIDE SEQUENCE [LARGE SCALE GENOMIC DNA]</scope>
</reference>
<evidence type="ECO:0000259" key="9">
    <source>
        <dbReference type="PROSITE" id="PS51072"/>
    </source>
</evidence>
<feature type="compositionally biased region" description="Basic and acidic residues" evidence="7">
    <location>
        <begin position="145"/>
        <end position="162"/>
    </location>
</feature>
<evidence type="ECO:0000256" key="1">
    <source>
        <dbReference type="ARBA" id="ARBA00004156"/>
    </source>
</evidence>
<dbReference type="AlphaFoldDB" id="A0A1G4JVA5"/>
<dbReference type="Gene3D" id="2.60.40.1170">
    <property type="entry name" value="Mu homology domain, subdomain B"/>
    <property type="match status" value="2"/>
</dbReference>
<feature type="transmembrane region" description="Helical" evidence="8">
    <location>
        <begin position="60"/>
        <end position="81"/>
    </location>
</feature>
<keyword evidence="8" id="KW-1133">Transmembrane helix</keyword>
<evidence type="ECO:0000256" key="2">
    <source>
        <dbReference type="ARBA" id="ARBA00022448"/>
    </source>
</evidence>
<evidence type="ECO:0000313" key="11">
    <source>
        <dbReference type="Proteomes" id="UP000190274"/>
    </source>
</evidence>
<dbReference type="GO" id="GO:0048203">
    <property type="term" value="P:vesicle targeting, trans-Golgi to endosome"/>
    <property type="evidence" value="ECO:0007669"/>
    <property type="project" value="EnsemblFungi"/>
</dbReference>
<evidence type="ECO:0000256" key="5">
    <source>
        <dbReference type="ARBA" id="ARBA00023329"/>
    </source>
</evidence>
<keyword evidence="3 6" id="KW-0653">Protein transport</keyword>
<keyword evidence="5" id="KW-0968">Cytoplasmic vesicle</keyword>
<dbReference type="InterPro" id="IPR028565">
    <property type="entry name" value="MHD"/>
</dbReference>
<dbReference type="InterPro" id="IPR011012">
    <property type="entry name" value="Longin-like_dom_sf"/>
</dbReference>
<dbReference type="SUPFAM" id="SSF49447">
    <property type="entry name" value="Second domain of Mu2 adaptin subunit (ap50) of ap2 adaptor"/>
    <property type="match status" value="1"/>
</dbReference>
<dbReference type="PROSITE" id="PS00990">
    <property type="entry name" value="CLAT_ADAPTOR_M_1"/>
    <property type="match status" value="1"/>
</dbReference>
<proteinExistence type="inferred from homology"/>
<comment type="similarity">
    <text evidence="6">Belongs to the adaptor complexes medium subunit family.</text>
</comment>
<dbReference type="Pfam" id="PF00928">
    <property type="entry name" value="Adap_comp_sub"/>
    <property type="match status" value="1"/>
</dbReference>
<dbReference type="PIRSF" id="PIRSF005992">
    <property type="entry name" value="Clathrin_mu"/>
    <property type="match status" value="1"/>
</dbReference>
<dbReference type="Gene3D" id="3.30.450.60">
    <property type="match status" value="1"/>
</dbReference>
<keyword evidence="8" id="KW-0812">Transmembrane</keyword>
<dbReference type="PANTHER" id="PTHR10529">
    <property type="entry name" value="AP COMPLEX SUBUNIT MU"/>
    <property type="match status" value="1"/>
</dbReference>
<comment type="subcellular location">
    <subcellularLocation>
        <location evidence="1">Cytoplasmic vesicle membrane</location>
    </subcellularLocation>
</comment>
<dbReference type="PRINTS" id="PR00314">
    <property type="entry name" value="CLATHRINADPT"/>
</dbReference>
<accession>A0A1G4JVA5</accession>
<name>A0A1G4JVA5_9SACH</name>
<feature type="domain" description="MHD" evidence="9">
    <location>
        <begin position="209"/>
        <end position="508"/>
    </location>
</feature>
<gene>
    <name evidence="10" type="ORF">LADA_0G12486G</name>
</gene>
<keyword evidence="4 8" id="KW-0472">Membrane</keyword>
<evidence type="ECO:0000256" key="3">
    <source>
        <dbReference type="ARBA" id="ARBA00022927"/>
    </source>
</evidence>